<accession>A0ABZ3F365</accession>
<gene>
    <name evidence="1" type="ORF">V3I05_05470</name>
</gene>
<organism evidence="1 2">
    <name type="scientific">Helicobacter mastomyrinus</name>
    <dbReference type="NCBI Taxonomy" id="287948"/>
    <lineage>
        <taxon>Bacteria</taxon>
        <taxon>Pseudomonadati</taxon>
        <taxon>Campylobacterota</taxon>
        <taxon>Epsilonproteobacteria</taxon>
        <taxon>Campylobacterales</taxon>
        <taxon>Helicobacteraceae</taxon>
        <taxon>Helicobacter</taxon>
    </lineage>
</organism>
<proteinExistence type="predicted"/>
<keyword evidence="2" id="KW-1185">Reference proteome</keyword>
<name>A0ABZ3F365_9HELI</name>
<dbReference type="RefSeq" id="WP_289688017.1">
    <property type="nucleotide sequence ID" value="NZ_CP145316.1"/>
</dbReference>
<evidence type="ECO:0000313" key="2">
    <source>
        <dbReference type="Proteomes" id="UP001434737"/>
    </source>
</evidence>
<protein>
    <submittedName>
        <fullName evidence="1">Uncharacterized protein</fullName>
    </submittedName>
</protein>
<dbReference type="Proteomes" id="UP001434737">
    <property type="component" value="Chromosome"/>
</dbReference>
<dbReference type="EMBL" id="CP145316">
    <property type="protein sequence ID" value="XAM17145.1"/>
    <property type="molecule type" value="Genomic_DNA"/>
</dbReference>
<evidence type="ECO:0000313" key="1">
    <source>
        <dbReference type="EMBL" id="XAM17145.1"/>
    </source>
</evidence>
<reference evidence="1 2" key="1">
    <citation type="submission" date="2024-02" db="EMBL/GenBank/DDBJ databases">
        <title>Genome and pathogenicity analysis of Helicobacter mastomyrinus isolated from mice.</title>
        <authorList>
            <person name="Zhu L."/>
        </authorList>
    </citation>
    <scope>NUCLEOTIDE SEQUENCE [LARGE SCALE GENOMIC DNA]</scope>
    <source>
        <strain evidence="1 2">Hm-17</strain>
    </source>
</reference>
<sequence length="101" mass="12196">MTKSHINQIINHYIKDVFNRVADFQNYHWRSDIMNIEILDNTHFIEYSKSGHKTFFEITLLENCKMIQLYLENKNIKRYFIGNFKTIDNDKHSSILPNTLK</sequence>